<reference evidence="1" key="2">
    <citation type="submission" date="2020-09" db="EMBL/GenBank/DDBJ databases">
        <authorList>
            <person name="Sun Q."/>
            <person name="Sedlacek I."/>
        </authorList>
    </citation>
    <scope>NUCLEOTIDE SEQUENCE</scope>
    <source>
        <strain evidence="1">CCM 7086</strain>
    </source>
</reference>
<organism evidence="1 2">
    <name type="scientific">Oxalicibacterium flavum</name>
    <dbReference type="NCBI Taxonomy" id="179467"/>
    <lineage>
        <taxon>Bacteria</taxon>
        <taxon>Pseudomonadati</taxon>
        <taxon>Pseudomonadota</taxon>
        <taxon>Betaproteobacteria</taxon>
        <taxon>Burkholderiales</taxon>
        <taxon>Oxalobacteraceae</taxon>
        <taxon>Oxalicibacterium</taxon>
    </lineage>
</organism>
<comment type="caution">
    <text evidence="1">The sequence shown here is derived from an EMBL/GenBank/DDBJ whole genome shotgun (WGS) entry which is preliminary data.</text>
</comment>
<accession>A0A8J2XXB7</accession>
<keyword evidence="2" id="KW-1185">Reference proteome</keyword>
<dbReference type="EMBL" id="BMCG01000003">
    <property type="protein sequence ID" value="GGC08626.1"/>
    <property type="molecule type" value="Genomic_DNA"/>
</dbReference>
<proteinExistence type="predicted"/>
<sequence>MSSGAWQGQPGWLETKQFLILPQKESHEKRIAAPRRTVRVRYLRRYISLLQQAAPCVSARRPLRRKLAWHFNIGPGTGLMHRACRPPVLRLPDADRQRTAFAQMVPVLRQAAEPAARIALPAQE</sequence>
<evidence type="ECO:0000313" key="1">
    <source>
        <dbReference type="EMBL" id="GGC08626.1"/>
    </source>
</evidence>
<evidence type="ECO:0000313" key="2">
    <source>
        <dbReference type="Proteomes" id="UP000620266"/>
    </source>
</evidence>
<dbReference type="Proteomes" id="UP000620266">
    <property type="component" value="Unassembled WGS sequence"/>
</dbReference>
<name>A0A8J2XXB7_9BURK</name>
<reference evidence="1" key="1">
    <citation type="journal article" date="2014" name="Int. J. Syst. Evol. Microbiol.">
        <title>Complete genome sequence of Corynebacterium casei LMG S-19264T (=DSM 44701T), isolated from a smear-ripened cheese.</title>
        <authorList>
            <consortium name="US DOE Joint Genome Institute (JGI-PGF)"/>
            <person name="Walter F."/>
            <person name="Albersmeier A."/>
            <person name="Kalinowski J."/>
            <person name="Ruckert C."/>
        </authorList>
    </citation>
    <scope>NUCLEOTIDE SEQUENCE</scope>
    <source>
        <strain evidence="1">CCM 7086</strain>
    </source>
</reference>
<dbReference type="AlphaFoldDB" id="A0A8J2XXB7"/>
<gene>
    <name evidence="1" type="ORF">GCM10007205_17130</name>
</gene>
<protein>
    <submittedName>
        <fullName evidence="1">Uncharacterized protein</fullName>
    </submittedName>
</protein>